<dbReference type="AlphaFoldDB" id="A0A0H3FA38"/>
<dbReference type="SMART" id="SM00283">
    <property type="entry name" value="MA"/>
    <property type="match status" value="1"/>
</dbReference>
<dbReference type="NCBIfam" id="TIGR00229">
    <property type="entry name" value="sensory_box"/>
    <property type="match status" value="2"/>
</dbReference>
<dbReference type="SUPFAM" id="SSF58104">
    <property type="entry name" value="Methyl-accepting chemotaxis protein (MCP) signaling domain"/>
    <property type="match status" value="1"/>
</dbReference>
<reference evidence="6 7" key="2">
    <citation type="journal article" date="2012" name="J. Bacteriol.">
        <title>Complete Genome Sequence of Rahnella sp. Strain Y9602, a Gammaproteobacterium Isolate from Metal- and Radionuclide-Contaminated Soil.</title>
        <authorList>
            <person name="Martinez R.J."/>
            <person name="Bruce D."/>
            <person name="Detter C."/>
            <person name="Goodwin L.A."/>
            <person name="Han J."/>
            <person name="Han C.S."/>
            <person name="Held B."/>
            <person name="Land M.L."/>
            <person name="Mikhailova N."/>
            <person name="Nolan M."/>
            <person name="Pennacchio L."/>
            <person name="Pitluck S."/>
            <person name="Tapia R."/>
            <person name="Woyke T."/>
            <person name="Sobecky P.A."/>
        </authorList>
    </citation>
    <scope>NUCLEOTIDE SEQUENCE [LARGE SCALE GENOMIC DNA]</scope>
    <source>
        <strain evidence="6 7">Y9602</strain>
    </source>
</reference>
<dbReference type="Proteomes" id="UP000007257">
    <property type="component" value="Chromosome"/>
</dbReference>
<dbReference type="PROSITE" id="PS50112">
    <property type="entry name" value="PAS"/>
    <property type="match status" value="1"/>
</dbReference>
<evidence type="ECO:0000259" key="5">
    <source>
        <dbReference type="PROSITE" id="PS50113"/>
    </source>
</evidence>
<dbReference type="RefSeq" id="WP_013574679.1">
    <property type="nucleotide sequence ID" value="NC_015061.1"/>
</dbReference>
<evidence type="ECO:0000259" key="3">
    <source>
        <dbReference type="PROSITE" id="PS50111"/>
    </source>
</evidence>
<dbReference type="InterPro" id="IPR035965">
    <property type="entry name" value="PAS-like_dom_sf"/>
</dbReference>
<dbReference type="InterPro" id="IPR004090">
    <property type="entry name" value="Chemotax_Me-accpt_rcpt"/>
</dbReference>
<dbReference type="eggNOG" id="COG0840">
    <property type="taxonomic scope" value="Bacteria"/>
</dbReference>
<sequence length="436" mass="48773">MQLFSHQFSTIWRDKFAAIQQAVPMIAFTPEGVVLEVNDLFLSSMGYSRNEVIGQPHRIFCTPEFVASDAYRLHWEGLRQGKSVSGNIKRVHKNGNIIWLEANYVPVKNKQGKVTEIIKIASDVSERINESHEHQGILQALDRSMALITFTPEGHVISANNNFLKVMGYSLQQIKGHSHTMFCVPQYCDSHEYRNHWQRLRNGEFILGRFERITGHSQSVWLEASYNPVIDDDGKVIKIVKIAHDITDQMDQQRQQESMMTHVHELSLTTDKTAAEGVTIVRQAVEDMQEVEALARRTSDIIGQLGQTSERIGEMVDTIRRISSQTNLLAINATIEAAHAGEQGRGFAVVAGEVRSLADQSRKAAVEIDQLTQSIRDGVMAAIDGMGNCVNRAGGGVVLSRNAGDVINQVNLGMQDLVRMMAEFSVVAREKEQTRH</sequence>
<dbReference type="InterPro" id="IPR004089">
    <property type="entry name" value="MCPsignal_dom"/>
</dbReference>
<dbReference type="InterPro" id="IPR000700">
    <property type="entry name" value="PAS-assoc_C"/>
</dbReference>
<dbReference type="SMART" id="SM00091">
    <property type="entry name" value="PAS"/>
    <property type="match status" value="2"/>
</dbReference>
<dbReference type="EMBL" id="CP002505">
    <property type="protein sequence ID" value="ADW72975.1"/>
    <property type="molecule type" value="Genomic_DNA"/>
</dbReference>
<evidence type="ECO:0000313" key="7">
    <source>
        <dbReference type="Proteomes" id="UP000007257"/>
    </source>
</evidence>
<feature type="domain" description="Methyl-accepting transducer" evidence="3">
    <location>
        <begin position="265"/>
        <end position="436"/>
    </location>
</feature>
<dbReference type="GeneID" id="95417949"/>
<evidence type="ECO:0000259" key="4">
    <source>
        <dbReference type="PROSITE" id="PS50112"/>
    </source>
</evidence>
<dbReference type="PROSITE" id="PS50111">
    <property type="entry name" value="CHEMOTAXIS_TRANSDUC_2"/>
    <property type="match status" value="1"/>
</dbReference>
<dbReference type="GO" id="GO:0016020">
    <property type="term" value="C:membrane"/>
    <property type="evidence" value="ECO:0007669"/>
    <property type="project" value="InterPro"/>
</dbReference>
<evidence type="ECO:0000256" key="1">
    <source>
        <dbReference type="ARBA" id="ARBA00023224"/>
    </source>
</evidence>
<dbReference type="Pfam" id="PF08447">
    <property type="entry name" value="PAS_3"/>
    <property type="match status" value="2"/>
</dbReference>
<protein>
    <submittedName>
        <fullName evidence="6">Methyl-accepting chemotaxis sensory transducer with Pas/Pac sensor</fullName>
    </submittedName>
</protein>
<dbReference type="SUPFAM" id="SSF55785">
    <property type="entry name" value="PYP-like sensor domain (PAS domain)"/>
    <property type="match status" value="2"/>
</dbReference>
<organism evidence="6 7">
    <name type="scientific">Rahnella sp. (strain Y9602)</name>
    <dbReference type="NCBI Taxonomy" id="2703885"/>
    <lineage>
        <taxon>Bacteria</taxon>
        <taxon>Pseudomonadati</taxon>
        <taxon>Pseudomonadota</taxon>
        <taxon>Gammaproteobacteria</taxon>
        <taxon>Enterobacterales</taxon>
        <taxon>Yersiniaceae</taxon>
        <taxon>Rahnella</taxon>
    </lineage>
</organism>
<dbReference type="Pfam" id="PF00015">
    <property type="entry name" value="MCPsignal"/>
    <property type="match status" value="1"/>
</dbReference>
<feature type="domain" description="PAS" evidence="4">
    <location>
        <begin position="24"/>
        <end position="55"/>
    </location>
</feature>
<dbReference type="GO" id="GO:0007165">
    <property type="term" value="P:signal transduction"/>
    <property type="evidence" value="ECO:0007669"/>
    <property type="project" value="UniProtKB-KW"/>
</dbReference>
<dbReference type="HOGENOM" id="CLU_000445_107_26_6"/>
<reference evidence="7" key="1">
    <citation type="submission" date="2011-01" db="EMBL/GenBank/DDBJ databases">
        <title>Complete sequence of chromosome of Rahnella sp. Y9602.</title>
        <authorList>
            <consortium name="US DOE Joint Genome Institute"/>
            <person name="Lucas S."/>
            <person name="Copeland A."/>
            <person name="Lapidus A."/>
            <person name="Cheng J.-F."/>
            <person name="Goodwin L."/>
            <person name="Pitluck S."/>
            <person name="Lu M."/>
            <person name="Detter J.C."/>
            <person name="Han C."/>
            <person name="Tapia R."/>
            <person name="Land M."/>
            <person name="Hauser L."/>
            <person name="Kyrpides N."/>
            <person name="Ivanova N."/>
            <person name="Ovchinnikova G."/>
            <person name="Pagani I."/>
            <person name="Sobecky P.A."/>
            <person name="Martinez R.J."/>
            <person name="Woyke T."/>
        </authorList>
    </citation>
    <scope>NUCLEOTIDE SEQUENCE [LARGE SCALE GENOMIC DNA]</scope>
    <source>
        <strain evidence="7">Y9602</strain>
    </source>
</reference>
<dbReference type="SMART" id="SM00086">
    <property type="entry name" value="PAC"/>
    <property type="match status" value="2"/>
</dbReference>
<proteinExistence type="predicted"/>
<dbReference type="KEGG" id="rah:Rahaq_1352"/>
<keyword evidence="1 2" id="KW-0807">Transducer</keyword>
<evidence type="ECO:0000256" key="2">
    <source>
        <dbReference type="PROSITE-ProRule" id="PRU00284"/>
    </source>
</evidence>
<dbReference type="Gene3D" id="1.10.287.950">
    <property type="entry name" value="Methyl-accepting chemotaxis protein"/>
    <property type="match status" value="1"/>
</dbReference>
<accession>A0A0H3FA38</accession>
<dbReference type="eggNOG" id="COG2202">
    <property type="taxonomic scope" value="Bacteria"/>
</dbReference>
<feature type="domain" description="PAC" evidence="5">
    <location>
        <begin position="201"/>
        <end position="258"/>
    </location>
</feature>
<dbReference type="Gene3D" id="3.30.450.20">
    <property type="entry name" value="PAS domain"/>
    <property type="match status" value="2"/>
</dbReference>
<dbReference type="PRINTS" id="PR00260">
    <property type="entry name" value="CHEMTRNSDUCR"/>
</dbReference>
<evidence type="ECO:0000313" key="6">
    <source>
        <dbReference type="EMBL" id="ADW72975.1"/>
    </source>
</evidence>
<gene>
    <name evidence="6" type="ordered locus">Rahaq_1352</name>
</gene>
<feature type="domain" description="PAC" evidence="5">
    <location>
        <begin position="82"/>
        <end position="136"/>
    </location>
</feature>
<dbReference type="InterPro" id="IPR013655">
    <property type="entry name" value="PAS_fold_3"/>
</dbReference>
<dbReference type="GO" id="GO:0004888">
    <property type="term" value="F:transmembrane signaling receptor activity"/>
    <property type="evidence" value="ECO:0007669"/>
    <property type="project" value="InterPro"/>
</dbReference>
<dbReference type="InterPro" id="IPR050903">
    <property type="entry name" value="Bact_Chemotaxis_MeTrfase"/>
</dbReference>
<dbReference type="OrthoDB" id="9765776at2"/>
<dbReference type="InterPro" id="IPR000014">
    <property type="entry name" value="PAS"/>
</dbReference>
<name>A0A0H3FA38_RAHSY</name>
<dbReference type="PANTHER" id="PTHR24422:SF10">
    <property type="entry name" value="CHEMOTAXIS PROTEIN METHYLTRANSFERASE 2"/>
    <property type="match status" value="1"/>
</dbReference>
<dbReference type="CDD" id="cd00130">
    <property type="entry name" value="PAS"/>
    <property type="match status" value="2"/>
</dbReference>
<dbReference type="PROSITE" id="PS50113">
    <property type="entry name" value="PAC"/>
    <property type="match status" value="2"/>
</dbReference>
<dbReference type="PANTHER" id="PTHR24422">
    <property type="entry name" value="CHEMOTAXIS PROTEIN METHYLTRANSFERASE"/>
    <property type="match status" value="1"/>
</dbReference>
<dbReference type="GO" id="GO:0006935">
    <property type="term" value="P:chemotaxis"/>
    <property type="evidence" value="ECO:0007669"/>
    <property type="project" value="InterPro"/>
</dbReference>
<dbReference type="InterPro" id="IPR001610">
    <property type="entry name" value="PAC"/>
</dbReference>